<dbReference type="OrthoDB" id="9786919at2"/>
<keyword evidence="8" id="KW-0812">Transmembrane</keyword>
<dbReference type="Gene3D" id="6.10.340.10">
    <property type="match status" value="1"/>
</dbReference>
<dbReference type="PANTHER" id="PTHR34220:SF7">
    <property type="entry name" value="SENSOR HISTIDINE KINASE YPDA"/>
    <property type="match status" value="1"/>
</dbReference>
<dbReference type="CDD" id="cd06225">
    <property type="entry name" value="HAMP"/>
    <property type="match status" value="1"/>
</dbReference>
<dbReference type="InterPro" id="IPR036890">
    <property type="entry name" value="HATPase_C_sf"/>
</dbReference>
<dbReference type="InterPro" id="IPR010559">
    <property type="entry name" value="Sig_transdc_His_kin_internal"/>
</dbReference>
<evidence type="ECO:0000256" key="4">
    <source>
        <dbReference type="ARBA" id="ARBA00022553"/>
    </source>
</evidence>
<comment type="catalytic activity">
    <reaction evidence="1">
        <text>ATP + protein L-histidine = ADP + protein N-phospho-L-histidine.</text>
        <dbReference type="EC" id="2.7.13.3"/>
    </reaction>
</comment>
<evidence type="ECO:0000256" key="6">
    <source>
        <dbReference type="ARBA" id="ARBA00022777"/>
    </source>
</evidence>
<feature type="transmembrane region" description="Helical" evidence="8">
    <location>
        <begin position="309"/>
        <end position="333"/>
    </location>
</feature>
<keyword evidence="8" id="KW-0472">Membrane</keyword>
<feature type="domain" description="Histidine kinase" evidence="9">
    <location>
        <begin position="488"/>
        <end position="591"/>
    </location>
</feature>
<evidence type="ECO:0000313" key="12">
    <source>
        <dbReference type="Proteomes" id="UP000286268"/>
    </source>
</evidence>
<organism evidence="11 12">
    <name type="scientific">Clostridium manihotivorum</name>
    <dbReference type="NCBI Taxonomy" id="2320868"/>
    <lineage>
        <taxon>Bacteria</taxon>
        <taxon>Bacillati</taxon>
        <taxon>Bacillota</taxon>
        <taxon>Clostridia</taxon>
        <taxon>Eubacteriales</taxon>
        <taxon>Clostridiaceae</taxon>
        <taxon>Clostridium</taxon>
    </lineage>
</organism>
<dbReference type="Proteomes" id="UP000286268">
    <property type="component" value="Chromosome"/>
</dbReference>
<keyword evidence="12" id="KW-1185">Reference proteome</keyword>
<keyword evidence="4" id="KW-0597">Phosphoprotein</keyword>
<dbReference type="EMBL" id="CP025746">
    <property type="protein sequence ID" value="QAA35325.1"/>
    <property type="molecule type" value="Genomic_DNA"/>
</dbReference>
<dbReference type="KEGG" id="cmah:C1I91_16355"/>
<keyword evidence="8" id="KW-1133">Transmembrane helix</keyword>
<feature type="domain" description="HAMP" evidence="10">
    <location>
        <begin position="329"/>
        <end position="381"/>
    </location>
</feature>
<dbReference type="InterPro" id="IPR003594">
    <property type="entry name" value="HATPase_dom"/>
</dbReference>
<dbReference type="SUPFAM" id="SSF55874">
    <property type="entry name" value="ATPase domain of HSP90 chaperone/DNA topoisomerase II/histidine kinase"/>
    <property type="match status" value="1"/>
</dbReference>
<evidence type="ECO:0000256" key="8">
    <source>
        <dbReference type="SAM" id="Phobius"/>
    </source>
</evidence>
<evidence type="ECO:0000313" key="11">
    <source>
        <dbReference type="EMBL" id="QAA35325.1"/>
    </source>
</evidence>
<dbReference type="PROSITE" id="PS50109">
    <property type="entry name" value="HIS_KIN"/>
    <property type="match status" value="1"/>
</dbReference>
<protein>
    <recommendedName>
        <fullName evidence="3">histidine kinase</fullName>
        <ecNumber evidence="3">2.7.13.3</ecNumber>
    </recommendedName>
</protein>
<keyword evidence="5" id="KW-0808">Transferase</keyword>
<feature type="transmembrane region" description="Helical" evidence="8">
    <location>
        <begin position="20"/>
        <end position="39"/>
    </location>
</feature>
<keyword evidence="7" id="KW-0902">Two-component regulatory system</keyword>
<dbReference type="Pfam" id="PF02518">
    <property type="entry name" value="HATPase_c"/>
    <property type="match status" value="1"/>
</dbReference>
<dbReference type="GO" id="GO:0016020">
    <property type="term" value="C:membrane"/>
    <property type="evidence" value="ECO:0007669"/>
    <property type="project" value="UniProtKB-SubCell"/>
</dbReference>
<evidence type="ECO:0000256" key="5">
    <source>
        <dbReference type="ARBA" id="ARBA00022679"/>
    </source>
</evidence>
<dbReference type="InterPro" id="IPR050640">
    <property type="entry name" value="Bact_2-comp_sensor_kinase"/>
</dbReference>
<dbReference type="SUPFAM" id="SSF158472">
    <property type="entry name" value="HAMP domain-like"/>
    <property type="match status" value="1"/>
</dbReference>
<accession>A0A3R5UC02</accession>
<evidence type="ECO:0000259" key="9">
    <source>
        <dbReference type="PROSITE" id="PS50109"/>
    </source>
</evidence>
<proteinExistence type="predicted"/>
<evidence type="ECO:0000256" key="1">
    <source>
        <dbReference type="ARBA" id="ARBA00000085"/>
    </source>
</evidence>
<comment type="subcellular location">
    <subcellularLocation>
        <location evidence="2">Membrane</location>
    </subcellularLocation>
</comment>
<dbReference type="Gene3D" id="3.30.565.10">
    <property type="entry name" value="Histidine kinase-like ATPase, C-terminal domain"/>
    <property type="match status" value="1"/>
</dbReference>
<evidence type="ECO:0000259" key="10">
    <source>
        <dbReference type="PROSITE" id="PS50885"/>
    </source>
</evidence>
<gene>
    <name evidence="11" type="ORF">C1I91_16355</name>
</gene>
<name>A0A3R5UC02_9CLOT</name>
<sequence>MVKSIISYFNNLSVRFKFALVYFLILLMQILFFGIYMYGQTTNSTVKQGQLVMEQNLLQTKESILQKRSSVETAAEILALDNKIQNFLDYSYSSPVDQIMDYQFSISPIVENILKQNRYINSIKIYMSHNIVTEMSDSYYSVNSLNEPVKFKQSLENKPQIDGWISTHEAKARALKDTFGTGEKVLTYAKKIVSNSTFRETGYLEIEVKESVLFSMLRDPIVTKLGEIFVADNNSRIVSDNIPQLFNKKVSDSTFVGFHPTSKINKVEELNHRKFIFISIPINEIDCNLLGVFPSNNFNNEIKISFRNIVFVLLFSSLLFGIVIFFTTTVLLTRVKTMVKAMKQVRDGNLNVSVNVKSTDEFGELGVSFNHMTSRIHDLVETVYKIELMEKDAELKALEAQINPHFLYNTLATISWAARKVKSSQIENISNSLARFYRLVLSKGNRQITVEEEIEMVKAYFLIQKIRFEDKFDVVYKVEEDLLCKKMIKNIIQPIVENALSHGIEPKSGHGTIVIKIEALEDKICIKIIDDGVGMSKEILSKVLSGNPESEKGSGYAVKNIIQRLETYSGNKDAFTIYSREGIGTEVRILL</sequence>
<dbReference type="PROSITE" id="PS50885">
    <property type="entry name" value="HAMP"/>
    <property type="match status" value="1"/>
</dbReference>
<dbReference type="SMART" id="SM00304">
    <property type="entry name" value="HAMP"/>
    <property type="match status" value="1"/>
</dbReference>
<dbReference type="Pfam" id="PF06580">
    <property type="entry name" value="His_kinase"/>
    <property type="match status" value="1"/>
</dbReference>
<dbReference type="AlphaFoldDB" id="A0A3R5UC02"/>
<dbReference type="GO" id="GO:0000155">
    <property type="term" value="F:phosphorelay sensor kinase activity"/>
    <property type="evidence" value="ECO:0007669"/>
    <property type="project" value="InterPro"/>
</dbReference>
<dbReference type="InterPro" id="IPR005467">
    <property type="entry name" value="His_kinase_dom"/>
</dbReference>
<dbReference type="InterPro" id="IPR003660">
    <property type="entry name" value="HAMP_dom"/>
</dbReference>
<reference evidence="11 12" key="1">
    <citation type="submission" date="2018-01" db="EMBL/GenBank/DDBJ databases">
        <title>Genome Sequencing and Assembly of Anaerobacter polyendosporus strain CT4.</title>
        <authorList>
            <person name="Tachaapaikoon C."/>
            <person name="Sutheeworapong S."/>
            <person name="Jenjaroenpun P."/>
            <person name="Wongsurawat T."/>
            <person name="Nookeaw I."/>
            <person name="Cheawchanlertfa P."/>
            <person name="Kosugi A."/>
            <person name="Cheevadhanarak S."/>
            <person name="Ratanakhanokchai K."/>
        </authorList>
    </citation>
    <scope>NUCLEOTIDE SEQUENCE [LARGE SCALE GENOMIC DNA]</scope>
    <source>
        <strain evidence="11 12">CT4</strain>
    </source>
</reference>
<keyword evidence="6 11" id="KW-0418">Kinase</keyword>
<evidence type="ECO:0000256" key="3">
    <source>
        <dbReference type="ARBA" id="ARBA00012438"/>
    </source>
</evidence>
<dbReference type="PANTHER" id="PTHR34220">
    <property type="entry name" value="SENSOR HISTIDINE KINASE YPDA"/>
    <property type="match status" value="1"/>
</dbReference>
<evidence type="ECO:0000256" key="2">
    <source>
        <dbReference type="ARBA" id="ARBA00004370"/>
    </source>
</evidence>
<dbReference type="Pfam" id="PF00672">
    <property type="entry name" value="HAMP"/>
    <property type="match status" value="1"/>
</dbReference>
<evidence type="ECO:0000256" key="7">
    <source>
        <dbReference type="ARBA" id="ARBA00023012"/>
    </source>
</evidence>
<dbReference type="EC" id="2.7.13.3" evidence="3"/>